<keyword evidence="2" id="KW-1185">Reference proteome</keyword>
<evidence type="ECO:0008006" key="3">
    <source>
        <dbReference type="Google" id="ProtNLM"/>
    </source>
</evidence>
<accession>A0A3Q7EAL2</accession>
<proteinExistence type="predicted"/>
<dbReference type="Gramene" id="Solyc01g011357.1.1">
    <property type="protein sequence ID" value="Solyc01g011357.1.1.1"/>
    <property type="gene ID" value="Solyc01g011357.1"/>
</dbReference>
<name>A0A3Q7EAL2_SOLLC</name>
<evidence type="ECO:0000313" key="2">
    <source>
        <dbReference type="Proteomes" id="UP000004994"/>
    </source>
</evidence>
<protein>
    <recommendedName>
        <fullName evidence="3">Retrotransposon Copia-like N-terminal domain-containing protein</fullName>
    </recommendedName>
</protein>
<dbReference type="Proteomes" id="UP000004994">
    <property type="component" value="Chromosome 1"/>
</dbReference>
<evidence type="ECO:0000313" key="1">
    <source>
        <dbReference type="EnsemblPlants" id="Solyc01g011357.1.1.1"/>
    </source>
</evidence>
<dbReference type="InParanoid" id="A0A3Q7EAL2"/>
<dbReference type="EnsemblPlants" id="Solyc01g011357.1.1">
    <property type="protein sequence ID" value="Solyc01g011357.1.1.1"/>
    <property type="gene ID" value="Solyc01g011357.1"/>
</dbReference>
<organism evidence="1">
    <name type="scientific">Solanum lycopersicum</name>
    <name type="common">Tomato</name>
    <name type="synonym">Lycopersicon esculentum</name>
    <dbReference type="NCBI Taxonomy" id="4081"/>
    <lineage>
        <taxon>Eukaryota</taxon>
        <taxon>Viridiplantae</taxon>
        <taxon>Streptophyta</taxon>
        <taxon>Embryophyta</taxon>
        <taxon>Tracheophyta</taxon>
        <taxon>Spermatophyta</taxon>
        <taxon>Magnoliopsida</taxon>
        <taxon>eudicotyledons</taxon>
        <taxon>Gunneridae</taxon>
        <taxon>Pentapetalae</taxon>
        <taxon>asterids</taxon>
        <taxon>lamiids</taxon>
        <taxon>Solanales</taxon>
        <taxon>Solanaceae</taxon>
        <taxon>Solanoideae</taxon>
        <taxon>Solaneae</taxon>
        <taxon>Solanum</taxon>
        <taxon>Solanum subgen. Lycopersicon</taxon>
    </lineage>
</organism>
<sequence length="112" mass="12141">MVSQATSAQTSSSIQVVSSHSSLGLPNPPSAISNIKGFVPIELTYLNYLTWKKVFLAVLKSHNLLPLVDGSIPCLSSTNDGYRLWISCDTITLSWINVILSPPVLDHFSIIA</sequence>
<dbReference type="AlphaFoldDB" id="A0A3Q7EAL2"/>
<reference evidence="1" key="2">
    <citation type="submission" date="2019-01" db="UniProtKB">
        <authorList>
            <consortium name="EnsemblPlants"/>
        </authorList>
    </citation>
    <scope>IDENTIFICATION</scope>
    <source>
        <strain evidence="1">cv. Heinz 1706</strain>
    </source>
</reference>
<reference evidence="1" key="1">
    <citation type="journal article" date="2012" name="Nature">
        <title>The tomato genome sequence provides insights into fleshy fruit evolution.</title>
        <authorList>
            <consortium name="Tomato Genome Consortium"/>
        </authorList>
    </citation>
    <scope>NUCLEOTIDE SEQUENCE [LARGE SCALE GENOMIC DNA]</scope>
    <source>
        <strain evidence="1">cv. Heinz 1706</strain>
    </source>
</reference>